<evidence type="ECO:0000256" key="9">
    <source>
        <dbReference type="ARBA" id="ARBA00023136"/>
    </source>
</evidence>
<evidence type="ECO:0000256" key="2">
    <source>
        <dbReference type="ARBA" id="ARBA00004922"/>
    </source>
</evidence>
<evidence type="ECO:0000256" key="1">
    <source>
        <dbReference type="ARBA" id="ARBA00004323"/>
    </source>
</evidence>
<dbReference type="SUPFAM" id="SSF53448">
    <property type="entry name" value="Nucleotide-diphospho-sugar transferases"/>
    <property type="match status" value="1"/>
</dbReference>
<evidence type="ECO:0000256" key="3">
    <source>
        <dbReference type="ARBA" id="ARBA00009105"/>
    </source>
</evidence>
<protein>
    <recommendedName>
        <fullName evidence="13">Alpha-1,2-mannosyltransferase</fullName>
    </recommendedName>
</protein>
<evidence type="ECO:0000256" key="6">
    <source>
        <dbReference type="ARBA" id="ARBA00022968"/>
    </source>
</evidence>
<accession>A0A2B7X3D8</accession>
<keyword evidence="7" id="KW-1133">Transmembrane helix</keyword>
<keyword evidence="8" id="KW-0333">Golgi apparatus</keyword>
<dbReference type="GO" id="GO:0000026">
    <property type="term" value="F:alpha-1,2-mannosyltransferase activity"/>
    <property type="evidence" value="ECO:0007669"/>
    <property type="project" value="TreeGrafter"/>
</dbReference>
<dbReference type="STRING" id="1447883.A0A2B7X3D8"/>
<keyword evidence="12" id="KW-1185">Reference proteome</keyword>
<comment type="similarity">
    <text evidence="3">Belongs to the MNN1/MNT family.</text>
</comment>
<dbReference type="GO" id="GO:0046354">
    <property type="term" value="P:mannan biosynthetic process"/>
    <property type="evidence" value="ECO:0007669"/>
    <property type="project" value="TreeGrafter"/>
</dbReference>
<feature type="signal peptide" evidence="10">
    <location>
        <begin position="1"/>
        <end position="24"/>
    </location>
</feature>
<dbReference type="PANTHER" id="PTHR31646">
    <property type="entry name" value="ALPHA-1,2-MANNOSYLTRANSFERASE MNN2"/>
    <property type="match status" value="1"/>
</dbReference>
<gene>
    <name evidence="11" type="ORF">AJ80_08728</name>
</gene>
<evidence type="ECO:0000256" key="10">
    <source>
        <dbReference type="SAM" id="SignalP"/>
    </source>
</evidence>
<evidence type="ECO:0000256" key="5">
    <source>
        <dbReference type="ARBA" id="ARBA00022692"/>
    </source>
</evidence>
<proteinExistence type="inferred from homology"/>
<evidence type="ECO:0000313" key="12">
    <source>
        <dbReference type="Proteomes" id="UP000224634"/>
    </source>
</evidence>
<dbReference type="InterPro" id="IPR029044">
    <property type="entry name" value="Nucleotide-diphossugar_trans"/>
</dbReference>
<organism evidence="11 12">
    <name type="scientific">Polytolypa hystricis (strain UAMH7299)</name>
    <dbReference type="NCBI Taxonomy" id="1447883"/>
    <lineage>
        <taxon>Eukaryota</taxon>
        <taxon>Fungi</taxon>
        <taxon>Dikarya</taxon>
        <taxon>Ascomycota</taxon>
        <taxon>Pezizomycotina</taxon>
        <taxon>Eurotiomycetes</taxon>
        <taxon>Eurotiomycetidae</taxon>
        <taxon>Onygenales</taxon>
        <taxon>Onygenales incertae sedis</taxon>
        <taxon>Polytolypa</taxon>
    </lineage>
</organism>
<dbReference type="InterPro" id="IPR022751">
    <property type="entry name" value="Alpha_mannosyltransferase"/>
</dbReference>
<name>A0A2B7X3D8_POLH7</name>
<evidence type="ECO:0000313" key="11">
    <source>
        <dbReference type="EMBL" id="PGH03262.1"/>
    </source>
</evidence>
<feature type="chain" id="PRO_5012496428" description="Alpha-1,2-mannosyltransferase" evidence="10">
    <location>
        <begin position="25"/>
        <end position="521"/>
    </location>
</feature>
<dbReference type="PANTHER" id="PTHR31646:SF1">
    <property type="entry name" value="ALPHA-1,2-MANNOSYLTRANSFERASE MNN2"/>
    <property type="match status" value="1"/>
</dbReference>
<keyword evidence="5" id="KW-0812">Transmembrane</keyword>
<dbReference type="Pfam" id="PF11051">
    <property type="entry name" value="Mannosyl_trans3"/>
    <property type="match status" value="2"/>
</dbReference>
<keyword evidence="9" id="KW-0472">Membrane</keyword>
<keyword evidence="4" id="KW-0808">Transferase</keyword>
<dbReference type="GO" id="GO:0000139">
    <property type="term" value="C:Golgi membrane"/>
    <property type="evidence" value="ECO:0007669"/>
    <property type="project" value="UniProtKB-SubCell"/>
</dbReference>
<evidence type="ECO:0000256" key="4">
    <source>
        <dbReference type="ARBA" id="ARBA00022679"/>
    </source>
</evidence>
<evidence type="ECO:0008006" key="13">
    <source>
        <dbReference type="Google" id="ProtNLM"/>
    </source>
</evidence>
<evidence type="ECO:0000256" key="7">
    <source>
        <dbReference type="ARBA" id="ARBA00022989"/>
    </source>
</evidence>
<dbReference type="Gene3D" id="3.90.550.10">
    <property type="entry name" value="Spore Coat Polysaccharide Biosynthesis Protein SpsA, Chain A"/>
    <property type="match status" value="1"/>
</dbReference>
<keyword evidence="10" id="KW-0732">Signal</keyword>
<comment type="subcellular location">
    <subcellularLocation>
        <location evidence="1">Golgi apparatus membrane</location>
        <topology evidence="1">Single-pass type II membrane protein</topology>
    </subcellularLocation>
</comment>
<comment type="pathway">
    <text evidence="2">Protein modification; protein glycosylation.</text>
</comment>
<comment type="caution">
    <text evidence="11">The sequence shown here is derived from an EMBL/GenBank/DDBJ whole genome shotgun (WGS) entry which is preliminary data.</text>
</comment>
<dbReference type="OrthoDB" id="4484309at2759"/>
<dbReference type="EMBL" id="PDNA01000213">
    <property type="protein sequence ID" value="PGH03262.1"/>
    <property type="molecule type" value="Genomic_DNA"/>
</dbReference>
<reference evidence="11 12" key="1">
    <citation type="submission" date="2017-10" db="EMBL/GenBank/DDBJ databases">
        <title>Comparative genomics in systemic dimorphic fungi from Ajellomycetaceae.</title>
        <authorList>
            <person name="Munoz J.F."/>
            <person name="Mcewen J.G."/>
            <person name="Clay O.K."/>
            <person name="Cuomo C.A."/>
        </authorList>
    </citation>
    <scope>NUCLEOTIDE SEQUENCE [LARGE SCALE GENOMIC DNA]</scope>
    <source>
        <strain evidence="11 12">UAMH7299</strain>
    </source>
</reference>
<keyword evidence="6" id="KW-0735">Signal-anchor</keyword>
<dbReference type="Proteomes" id="UP000224634">
    <property type="component" value="Unassembled WGS sequence"/>
</dbReference>
<dbReference type="AlphaFoldDB" id="A0A2B7X3D8"/>
<evidence type="ECO:0000256" key="8">
    <source>
        <dbReference type="ARBA" id="ARBA00023034"/>
    </source>
</evidence>
<sequence length="521" mass="57817">MMPSRAKLLILLLVSTLLISYLRSRWSSSILPTTGSKAANHHVSLATAALSPANHGPHSSFWKAFQPLLDAYPPGIDGPLVPDEKAGARGFNPTDEESERADLIRMNESDVESMRAAHAGFVAEIESGDIAPHYVPGSRGVVSTAGGKYLPVLVISLRMLRATGSTLPVEVFLASDEEYESEICDVVLRDLNAKCVILSHIFSNAESKKEIAHYQYKPFALLFSSFDEILFLDADAFPISDPDVLFDSDPFTSFGMVTWPDFWRSTVSKHYYSISAQPLPRTTTERASTESGEILLSKSTHAKSLMLATYYNYHGPGFYYPLLSQGAPGEGDKETFLTAASALAEPFYPVSEPLSAIGHVKPESRGGGMAGSAMLQYDPREDFGLTTKGLWRVKEQSVAPRPKPFFIHANFPKFNPASVFDERHEVQPTREYEENGGGWVRAWIVPEDVVALLRGEEGEEGEEREGEEEKEEKIVDVDVEKRFWTEIRAVACELENKFRSWEGEEGICERVEGYVKEVFGI</sequence>